<protein>
    <recommendedName>
        <fullName evidence="1">Amidase domain-containing protein</fullName>
    </recommendedName>
</protein>
<feature type="domain" description="Amidase" evidence="1">
    <location>
        <begin position="104"/>
        <end position="478"/>
    </location>
</feature>
<dbReference type="SUPFAM" id="SSF75304">
    <property type="entry name" value="Amidase signature (AS) enzymes"/>
    <property type="match status" value="1"/>
</dbReference>
<dbReference type="Gene3D" id="3.90.1300.10">
    <property type="entry name" value="Amidase signature (AS) domain"/>
    <property type="match status" value="1"/>
</dbReference>
<keyword evidence="3" id="KW-1185">Reference proteome</keyword>
<dbReference type="EMBL" id="CP081135">
    <property type="protein sequence ID" value="UEL47044.1"/>
    <property type="molecule type" value="Genomic_DNA"/>
</dbReference>
<dbReference type="PANTHER" id="PTHR42678">
    <property type="entry name" value="AMIDASE"/>
    <property type="match status" value="1"/>
</dbReference>
<reference evidence="2 3" key="1">
    <citation type="journal article" date="2023" name="Int. J. Syst. Evol. Microbiol.">
        <title>Terrisporobacter hibernicus sp. nov., isolated from bovine faeces in Northern Ireland.</title>
        <authorList>
            <person name="Mitchell M."/>
            <person name="Nguyen S.V."/>
            <person name="Connor M."/>
            <person name="Fairley D.J."/>
            <person name="Donoghue O."/>
            <person name="Marshall H."/>
            <person name="Koolman L."/>
            <person name="McMullan G."/>
            <person name="Schaffer K.E."/>
            <person name="McGrath J.W."/>
            <person name="Fanning S."/>
        </authorList>
    </citation>
    <scope>NUCLEOTIDE SEQUENCE [LARGE SCALE GENOMIC DNA]</scope>
    <source>
        <strain evidence="2 3">MCA3</strain>
    </source>
</reference>
<dbReference type="InterPro" id="IPR023631">
    <property type="entry name" value="Amidase_dom"/>
</dbReference>
<sequence length="542" mass="60148">MKKFLIYTAGILGLIVVVVALNFEKIMTKYVSYVMEKNIETQITYQYDDEKITKLKNEINMEPFRNELEKMDNAKFEKIEKLVANANIKDIQEMYDTKKLTCEELVTYYLKRIEKYDINKLNSIIELNPDAIKIAREKDSGDKTGKLYGMPITLKGNIGTADKMHTTAGAYALKDSILDKDSFVAQKLREEGAIILGKTNLSEWANYMSDNSSNGYSALGGQTHNAYGKYDVGGSSSGSASSVASGFSVASIGTETAGSMVYPSSQNSVVGIKPSIGVVSRDRIIPIVEAQDTAGIVARNVEDSALILESISGYDKNDIETKEGEKYKENYSKNIEENSINGVKVAVIKPSSPRKEENEILDRVVKELENMGAVVTKTAFSKEVTDIDMSKALEVGFKYDINKYLKIAKVQGINNLNDIVEFNKKDLDNRAPYGQELLEKSLEDKTTIEEYEKLINNNREKAGKEIDDVLKNADVILSLSNQISQVYAPAGYPALTVPAGYKSTGEPIGVTFVGSKFQEGKLIKIANVYEDNTKHRKEPNLK</sequence>
<evidence type="ECO:0000259" key="1">
    <source>
        <dbReference type="Pfam" id="PF01425"/>
    </source>
</evidence>
<dbReference type="Proteomes" id="UP001198983">
    <property type="component" value="Chromosome"/>
</dbReference>
<dbReference type="KEGG" id="tem:JW646_15600"/>
<dbReference type="InterPro" id="IPR036928">
    <property type="entry name" value="AS_sf"/>
</dbReference>
<dbReference type="Pfam" id="PF01425">
    <property type="entry name" value="Amidase"/>
    <property type="match status" value="1"/>
</dbReference>
<organism evidence="2 3">
    <name type="scientific">Terrisporobacter hibernicus</name>
    <dbReference type="NCBI Taxonomy" id="2813371"/>
    <lineage>
        <taxon>Bacteria</taxon>
        <taxon>Bacillati</taxon>
        <taxon>Bacillota</taxon>
        <taxon>Clostridia</taxon>
        <taxon>Peptostreptococcales</taxon>
        <taxon>Peptostreptococcaceae</taxon>
        <taxon>Terrisporobacter</taxon>
    </lineage>
</organism>
<evidence type="ECO:0000313" key="2">
    <source>
        <dbReference type="EMBL" id="UEL47044.1"/>
    </source>
</evidence>
<accession>A0AAX2ZG71</accession>
<dbReference type="PANTHER" id="PTHR42678:SF34">
    <property type="entry name" value="OS04G0183300 PROTEIN"/>
    <property type="match status" value="1"/>
</dbReference>
<dbReference type="AlphaFoldDB" id="A0AAX2ZG71"/>
<evidence type="ECO:0000313" key="3">
    <source>
        <dbReference type="Proteomes" id="UP001198983"/>
    </source>
</evidence>
<name>A0AAX2ZG71_9FIRM</name>
<proteinExistence type="predicted"/>
<gene>
    <name evidence="2" type="ORF">JW646_15600</name>
</gene>
<dbReference type="RefSeq" id="WP_228415603.1">
    <property type="nucleotide sequence ID" value="NZ_CP081135.1"/>
</dbReference>